<keyword evidence="11 15" id="KW-0472">Membrane</keyword>
<protein>
    <submittedName>
        <fullName evidence="19">Tyrosine-protein kinase Wzc</fullName>
        <ecNumber evidence="19">2.7.10.2</ecNumber>
    </submittedName>
</protein>
<reference evidence="19 20" key="1">
    <citation type="submission" date="2013-10" db="EMBL/GenBank/DDBJ databases">
        <title>Antibiotic resistance diversity of beta-lactamase producers in the General Hospital Vienna.</title>
        <authorList>
            <person name="Barisic I."/>
            <person name="Mitteregger D."/>
            <person name="Hirschl A.M."/>
            <person name="Noehammer C."/>
            <person name="Wiesinger-Mayr H."/>
        </authorList>
    </citation>
    <scope>NUCLEOTIDE SEQUENCE [LARGE SCALE GENOMIC DNA]</scope>
    <source>
        <strain evidence="19 20">ISC7</strain>
    </source>
</reference>
<comment type="similarity">
    <text evidence="2">Belongs to the etk/wzc family.</text>
</comment>
<evidence type="ECO:0000256" key="15">
    <source>
        <dbReference type="SAM" id="Phobius"/>
    </source>
</evidence>
<dbReference type="Pfam" id="PF13807">
    <property type="entry name" value="GNVR"/>
    <property type="match status" value="1"/>
</dbReference>
<dbReference type="InterPro" id="IPR005702">
    <property type="entry name" value="Wzc-like_C"/>
</dbReference>
<dbReference type="Pfam" id="PF23607">
    <property type="entry name" value="WZC_N"/>
    <property type="match status" value="1"/>
</dbReference>
<dbReference type="SUPFAM" id="SSF52540">
    <property type="entry name" value="P-loop containing nucleoside triphosphate hydrolases"/>
    <property type="match status" value="1"/>
</dbReference>
<keyword evidence="6 15" id="KW-0812">Transmembrane</keyword>
<feature type="transmembrane region" description="Helical" evidence="15">
    <location>
        <begin position="426"/>
        <end position="449"/>
    </location>
</feature>
<dbReference type="InterPro" id="IPR025669">
    <property type="entry name" value="AAA_dom"/>
</dbReference>
<name>W1F704_ECOLX</name>
<dbReference type="Pfam" id="PF02706">
    <property type="entry name" value="Wzz"/>
    <property type="match status" value="1"/>
</dbReference>
<dbReference type="InterPro" id="IPR032807">
    <property type="entry name" value="GNVR"/>
</dbReference>
<evidence type="ECO:0000256" key="5">
    <source>
        <dbReference type="ARBA" id="ARBA00022679"/>
    </source>
</evidence>
<comment type="subcellular location">
    <subcellularLocation>
        <location evidence="1">Cell inner membrane</location>
        <topology evidence="1">Multi-pass membrane protein</topology>
    </subcellularLocation>
</comment>
<evidence type="ECO:0000313" key="19">
    <source>
        <dbReference type="EMBL" id="CDL30111.1"/>
    </source>
</evidence>
<accession>W1F704</accession>
<evidence type="ECO:0000259" key="16">
    <source>
        <dbReference type="Pfam" id="PF02706"/>
    </source>
</evidence>
<dbReference type="InterPro" id="IPR050445">
    <property type="entry name" value="Bact_polysacc_biosynth/exp"/>
</dbReference>
<evidence type="ECO:0000256" key="1">
    <source>
        <dbReference type="ARBA" id="ARBA00004429"/>
    </source>
</evidence>
<evidence type="ECO:0000256" key="6">
    <source>
        <dbReference type="ARBA" id="ARBA00022692"/>
    </source>
</evidence>
<evidence type="ECO:0000259" key="18">
    <source>
        <dbReference type="Pfam" id="PF13807"/>
    </source>
</evidence>
<evidence type="ECO:0000256" key="4">
    <source>
        <dbReference type="ARBA" id="ARBA00022519"/>
    </source>
</evidence>
<dbReference type="GO" id="GO:0004715">
    <property type="term" value="F:non-membrane spanning protein tyrosine kinase activity"/>
    <property type="evidence" value="ECO:0007669"/>
    <property type="project" value="UniProtKB-EC"/>
</dbReference>
<feature type="transmembrane region" description="Helical" evidence="15">
    <location>
        <begin position="32"/>
        <end position="51"/>
    </location>
</feature>
<comment type="catalytic activity">
    <reaction evidence="13">
        <text>L-tyrosyl-[protein] + ATP = O-phospho-L-tyrosyl-[protein] + ADP + H(+)</text>
        <dbReference type="Rhea" id="RHEA:10596"/>
        <dbReference type="Rhea" id="RHEA-COMP:10136"/>
        <dbReference type="Rhea" id="RHEA-COMP:20101"/>
        <dbReference type="ChEBI" id="CHEBI:15378"/>
        <dbReference type="ChEBI" id="CHEBI:30616"/>
        <dbReference type="ChEBI" id="CHEBI:46858"/>
        <dbReference type="ChEBI" id="CHEBI:61978"/>
        <dbReference type="ChEBI" id="CHEBI:456216"/>
    </reaction>
</comment>
<proteinExistence type="inferred from homology"/>
<dbReference type="Gene3D" id="3.40.50.300">
    <property type="entry name" value="P-loop containing nucleotide triphosphate hydrolases"/>
    <property type="match status" value="1"/>
</dbReference>
<dbReference type="Pfam" id="PF13614">
    <property type="entry name" value="AAA_31"/>
    <property type="match status" value="1"/>
</dbReference>
<feature type="domain" description="Polysaccharide chain length determinant N-terminal" evidence="16">
    <location>
        <begin position="16"/>
        <end position="107"/>
    </location>
</feature>
<keyword evidence="9" id="KW-0067">ATP-binding</keyword>
<evidence type="ECO:0000256" key="10">
    <source>
        <dbReference type="ARBA" id="ARBA00022989"/>
    </source>
</evidence>
<sequence>MTEKVKQHAAPVTGSDEIDIGRLVGTVIEARWWVIGITAVFALCAVVYTFFATPIYSADALVQIEQNSGNSLVQDIGSALANKPPASDAEIQLIRSRLVLGKTVDDLDLDIAVSKNTFPIFGAGWDRLMGRQNETVKVTTFNRPKEMADQVFTLNVLDDKNYTLSSDGGFSARGQAGQMLKKEGVTLMVEAIHARPGSEFTVTKYSTLGMINQLQNSLTVTENGKDAGVLSLTYTGEDREQIRDILNSIARNYQEQNIERKSAEASKSLAFLAQQLPEVRSRLDVAENKLNAFRQDKDSVDLPLEAKAVLDSMVNIDAQLNELTFKEAEISKLYTKVHPAYRTLLEKRQALEDEKAKLNGRVTAMPKTQQEIVRLTRDVESGQQVYMQLLNKEQELKITEASTVGDVRIVDPAITQPGVLKPKKGLIILGAIILGLMLSIVGVLLRSLFNRGIESPQVLEEHGISVYASIPLSEWQKARDSVKTIKGVKRYKQSQLLAVGNPTDLAIEAIRSLRTSLHFAMMQAQNNVLMMTGVSPSIGKTFVCANLAAVISQTNKRVLLIDCDMRKGYTHELLGTNNVNGLSEILIGQGDITTAAKPTSIAKFDLIPRGQVPPNPSELLMSERFAELVNWASKNYDLVLIDTPPILAVTDAAIVGRHVGTTLMVARYAVNTLKEVETSLSRFEQNGIPVKGVILNSIFRRASAYQDYGYYEYEYKSMRNNDIRCRCDADASYPTYLHAASGKQTSSVGRIRRSRRIRQQNP</sequence>
<evidence type="ECO:0000256" key="14">
    <source>
        <dbReference type="SAM" id="Coils"/>
    </source>
</evidence>
<keyword evidence="12" id="KW-0829">Tyrosine-protein kinase</keyword>
<dbReference type="PANTHER" id="PTHR32309">
    <property type="entry name" value="TYROSINE-PROTEIN KINASE"/>
    <property type="match status" value="1"/>
</dbReference>
<dbReference type="NCBIfam" id="TIGR01007">
    <property type="entry name" value="eps_fam"/>
    <property type="match status" value="1"/>
</dbReference>
<feature type="domain" description="AAA" evidence="17">
    <location>
        <begin position="538"/>
        <end position="651"/>
    </location>
</feature>
<evidence type="ECO:0000256" key="3">
    <source>
        <dbReference type="ARBA" id="ARBA00022475"/>
    </source>
</evidence>
<dbReference type="NCBIfam" id="NF008568">
    <property type="entry name" value="PRK11519.1"/>
    <property type="match status" value="1"/>
</dbReference>
<evidence type="ECO:0000256" key="13">
    <source>
        <dbReference type="ARBA" id="ARBA00053015"/>
    </source>
</evidence>
<evidence type="ECO:0000313" key="20">
    <source>
        <dbReference type="Proteomes" id="UP000019199"/>
    </source>
</evidence>
<evidence type="ECO:0000256" key="2">
    <source>
        <dbReference type="ARBA" id="ARBA00008883"/>
    </source>
</evidence>
<keyword evidence="4" id="KW-0997">Cell inner membrane</keyword>
<dbReference type="GO" id="GO:0005886">
    <property type="term" value="C:plasma membrane"/>
    <property type="evidence" value="ECO:0007669"/>
    <property type="project" value="UniProtKB-SubCell"/>
</dbReference>
<keyword evidence="7" id="KW-0547">Nucleotide-binding</keyword>
<evidence type="ECO:0000256" key="11">
    <source>
        <dbReference type="ARBA" id="ARBA00023136"/>
    </source>
</evidence>
<dbReference type="AlphaFoldDB" id="W1F704"/>
<dbReference type="EMBL" id="CBWN010000184">
    <property type="protein sequence ID" value="CDL30111.1"/>
    <property type="molecule type" value="Genomic_DNA"/>
</dbReference>
<organism evidence="19 20">
    <name type="scientific">Escherichia coli ISC7</name>
    <dbReference type="NCBI Taxonomy" id="1432555"/>
    <lineage>
        <taxon>Bacteria</taxon>
        <taxon>Pseudomonadati</taxon>
        <taxon>Pseudomonadota</taxon>
        <taxon>Gammaproteobacteria</taxon>
        <taxon>Enterobacterales</taxon>
        <taxon>Enterobacteriaceae</taxon>
        <taxon>Escherichia</taxon>
    </lineage>
</organism>
<dbReference type="FunFam" id="3.40.50.300:FF:000527">
    <property type="entry name" value="Tyrosine-protein kinase etk"/>
    <property type="match status" value="1"/>
</dbReference>
<dbReference type="EC" id="2.7.10.2" evidence="19"/>
<feature type="coiled-coil region" evidence="14">
    <location>
        <begin position="269"/>
        <end position="296"/>
    </location>
</feature>
<dbReference type="InterPro" id="IPR003856">
    <property type="entry name" value="LPS_length_determ_N"/>
</dbReference>
<dbReference type="Proteomes" id="UP000019199">
    <property type="component" value="Unassembled WGS sequence"/>
</dbReference>
<dbReference type="CDD" id="cd05387">
    <property type="entry name" value="BY-kinase"/>
    <property type="match status" value="1"/>
</dbReference>
<evidence type="ECO:0000256" key="12">
    <source>
        <dbReference type="ARBA" id="ARBA00023137"/>
    </source>
</evidence>
<keyword evidence="14" id="KW-0175">Coiled coil</keyword>
<comment type="caution">
    <text evidence="19">The sequence shown here is derived from an EMBL/GenBank/DDBJ whole genome shotgun (WGS) entry which is preliminary data.</text>
</comment>
<dbReference type="GO" id="GO:0005524">
    <property type="term" value="F:ATP binding"/>
    <property type="evidence" value="ECO:0007669"/>
    <property type="project" value="UniProtKB-KW"/>
</dbReference>
<keyword evidence="3" id="KW-1003">Cell membrane</keyword>
<evidence type="ECO:0000256" key="9">
    <source>
        <dbReference type="ARBA" id="ARBA00022840"/>
    </source>
</evidence>
<feature type="domain" description="Tyrosine-protein kinase G-rich" evidence="18">
    <location>
        <begin position="367"/>
        <end position="447"/>
    </location>
</feature>
<keyword evidence="10 15" id="KW-1133">Transmembrane helix</keyword>
<evidence type="ECO:0000256" key="7">
    <source>
        <dbReference type="ARBA" id="ARBA00022741"/>
    </source>
</evidence>
<evidence type="ECO:0000259" key="17">
    <source>
        <dbReference type="Pfam" id="PF13614"/>
    </source>
</evidence>
<keyword evidence="5 19" id="KW-0808">Transferase</keyword>
<dbReference type="PANTHER" id="PTHR32309:SF32">
    <property type="entry name" value="TYROSINE-PROTEIN KINASE ETK-RELATED"/>
    <property type="match status" value="1"/>
</dbReference>
<keyword evidence="8 19" id="KW-0418">Kinase</keyword>
<dbReference type="InterPro" id="IPR027417">
    <property type="entry name" value="P-loop_NTPase"/>
</dbReference>
<dbReference type="GO" id="GO:0042802">
    <property type="term" value="F:identical protein binding"/>
    <property type="evidence" value="ECO:0007669"/>
    <property type="project" value="UniProtKB-ARBA"/>
</dbReference>
<evidence type="ECO:0000256" key="8">
    <source>
        <dbReference type="ARBA" id="ARBA00022777"/>
    </source>
</evidence>